<accession>A0AAU8JFV8</accession>
<keyword evidence="2 4" id="KW-0378">Hydrolase</keyword>
<dbReference type="PROSITE" id="PS51257">
    <property type="entry name" value="PROKAR_LIPOPROTEIN"/>
    <property type="match status" value="1"/>
</dbReference>
<dbReference type="RefSeq" id="WP_354635591.1">
    <property type="nucleotide sequence ID" value="NZ_CP159837.1"/>
</dbReference>
<evidence type="ECO:0000256" key="1">
    <source>
        <dbReference type="ARBA" id="ARBA00022729"/>
    </source>
</evidence>
<reference evidence="4" key="1">
    <citation type="submission" date="2024-07" db="EMBL/GenBank/DDBJ databases">
        <authorList>
            <person name="Kim Y.J."/>
            <person name="Jeong J.Y."/>
        </authorList>
    </citation>
    <scope>NUCLEOTIDE SEQUENCE</scope>
    <source>
        <strain evidence="4">GIHE-MW2</strain>
    </source>
</reference>
<feature type="transmembrane region" description="Helical" evidence="3">
    <location>
        <begin position="21"/>
        <end position="40"/>
    </location>
</feature>
<dbReference type="InterPro" id="IPR029058">
    <property type="entry name" value="AB_hydrolase_fold"/>
</dbReference>
<evidence type="ECO:0000256" key="3">
    <source>
        <dbReference type="SAM" id="Phobius"/>
    </source>
</evidence>
<dbReference type="InterPro" id="IPR000801">
    <property type="entry name" value="Esterase-like"/>
</dbReference>
<keyword evidence="3" id="KW-0472">Membrane</keyword>
<proteinExistence type="predicted"/>
<dbReference type="PANTHER" id="PTHR43037:SF5">
    <property type="entry name" value="FERULOYL ESTERASE"/>
    <property type="match status" value="1"/>
</dbReference>
<dbReference type="InterPro" id="IPR050955">
    <property type="entry name" value="Plant_Biomass_Hydrol_Est"/>
</dbReference>
<gene>
    <name evidence="4" type="ORF">ABWT76_000494</name>
</gene>
<dbReference type="Gene3D" id="3.40.50.1820">
    <property type="entry name" value="alpha/beta hydrolase"/>
    <property type="match status" value="1"/>
</dbReference>
<dbReference type="GO" id="GO:0016787">
    <property type="term" value="F:hydrolase activity"/>
    <property type="evidence" value="ECO:0007669"/>
    <property type="project" value="UniProtKB-KW"/>
</dbReference>
<keyword evidence="3" id="KW-1133">Transmembrane helix</keyword>
<evidence type="ECO:0000256" key="2">
    <source>
        <dbReference type="ARBA" id="ARBA00022801"/>
    </source>
</evidence>
<keyword evidence="3" id="KW-0812">Transmembrane</keyword>
<dbReference type="EMBL" id="CP159837">
    <property type="protein sequence ID" value="XCM37709.1"/>
    <property type="molecule type" value="Genomic_DNA"/>
</dbReference>
<keyword evidence="1" id="KW-0732">Signal</keyword>
<dbReference type="Pfam" id="PF00756">
    <property type="entry name" value="Esterase"/>
    <property type="match status" value="1"/>
</dbReference>
<dbReference type="AlphaFoldDB" id="A0AAU8JFV8"/>
<dbReference type="SUPFAM" id="SSF53474">
    <property type="entry name" value="alpha/beta-Hydrolases"/>
    <property type="match status" value="1"/>
</dbReference>
<dbReference type="PANTHER" id="PTHR43037">
    <property type="entry name" value="UNNAMED PRODUCT-RELATED"/>
    <property type="match status" value="1"/>
</dbReference>
<evidence type="ECO:0000313" key="4">
    <source>
        <dbReference type="EMBL" id="XCM37709.1"/>
    </source>
</evidence>
<sequence>MNHYSKRRSLLRHFSVKGIHYLGISWLCFFVITACSQFEVAKNAPTSTTNQQIQPMISPTRENSPKPIRENPADLHKIELTEATTGWNKNLMVDDVPYDLYIPPNYNKNSDSHQILPVVLVLPGWNYPRTRWVEDTPLAEYANQYGYALILPEMLTTIYESAYYPETEMRWNSLPGGKFIQERFIPTMQQRHHLLKPGSHNTLLGFSTGGRGVALIALENPGLFVAGASLAGDFSQENLPNDNLMTAVYGSFYQFPERWTGRDNPQRRSPEWMMPLYLAHGTDDAIVPPEQSRLFYEALVQHHGENITIEYHAIASAGHDADFLSQQLPNVFNFFQKFPQQVID</sequence>
<organism evidence="4">
    <name type="scientific">Planktothricoides raciborskii GIHE-MW2</name>
    <dbReference type="NCBI Taxonomy" id="2792601"/>
    <lineage>
        <taxon>Bacteria</taxon>
        <taxon>Bacillati</taxon>
        <taxon>Cyanobacteriota</taxon>
        <taxon>Cyanophyceae</taxon>
        <taxon>Oscillatoriophycideae</taxon>
        <taxon>Oscillatoriales</taxon>
        <taxon>Oscillatoriaceae</taxon>
        <taxon>Planktothricoides</taxon>
    </lineage>
</organism>
<name>A0AAU8JFV8_9CYAN</name>
<protein>
    <submittedName>
        <fullName evidence="4">Alpha/beta hydrolase-fold protein</fullName>
    </submittedName>
</protein>